<sequence length="79" mass="8086">MASFPAFPTLGDKAGEASPSVTEAASEPRLSLWAIAKPETPSTSAATGLEATLPQAQRSGETLAPGAYFGPFTQSYPSL</sequence>
<accession>A0ACD5GXX6</accession>
<dbReference type="EMBL" id="CP182909">
    <property type="protein sequence ID" value="XPM65421.1"/>
    <property type="molecule type" value="Genomic_DNA"/>
</dbReference>
<reference evidence="1 2" key="1">
    <citation type="journal article" date="2016" name="Genome Announc.">
        <title>Draft Genome Sequence of the Thermotolerant Cyanobacterium Desertifilum sp. IPPAS B-1220.</title>
        <authorList>
            <person name="Mironov K.S."/>
            <person name="Sinetova M.A."/>
            <person name="Bolatkhan K."/>
            <person name="Zayadan B.K."/>
            <person name="Ustinova V.V."/>
            <person name="Kupriyanova E.V."/>
            <person name="Skrypnik A.N."/>
            <person name="Gogoleva N.E."/>
            <person name="Gogolev Y.V."/>
            <person name="Los D.A."/>
        </authorList>
    </citation>
    <scope>NUCLEOTIDE SEQUENCE [LARGE SCALE GENOMIC DNA]</scope>
    <source>
        <strain evidence="1 2">IPPAS B-1220</strain>
    </source>
</reference>
<dbReference type="Proteomes" id="UP000095472">
    <property type="component" value="Chromosome"/>
</dbReference>
<organism evidence="1 2">
    <name type="scientific">Desertifilum tharense IPPAS B-1220</name>
    <dbReference type="NCBI Taxonomy" id="1781255"/>
    <lineage>
        <taxon>Bacteria</taxon>
        <taxon>Bacillati</taxon>
        <taxon>Cyanobacteriota</taxon>
        <taxon>Cyanophyceae</taxon>
        <taxon>Desertifilales</taxon>
        <taxon>Desertifilaceae</taxon>
        <taxon>Desertifilum</taxon>
    </lineage>
</organism>
<gene>
    <name evidence="1" type="ORF">BH720_006855</name>
</gene>
<proteinExistence type="predicted"/>
<keyword evidence="2" id="KW-1185">Reference proteome</keyword>
<evidence type="ECO:0000313" key="1">
    <source>
        <dbReference type="EMBL" id="XPM65421.1"/>
    </source>
</evidence>
<name>A0ACD5GXX6_9CYAN</name>
<protein>
    <submittedName>
        <fullName evidence="1">Uncharacterized protein</fullName>
    </submittedName>
</protein>
<evidence type="ECO:0000313" key="2">
    <source>
        <dbReference type="Proteomes" id="UP000095472"/>
    </source>
</evidence>